<sequence length="494" mass="52397">MFRPGLLGLLALTLTTAACGKKGETAAPGEKGMSVEEADRKRAEAQKAAKADTLVSLANQDLAKGRWASARERAKRALESESKNADAYAVLGAANWRAGDYAGSTKAFKEALELDRKNFGAAVGLGRNYQAVGDHKSAIELQDTILAADQNQIDPLLVKLWSYYAQLDAANAVKTLDAVFKLIEPDNPLLPLLQSHAAFMRPLEGKGELAKVEGAKGTSDLQIDPTQGLKHSGATVGGEYTRVLLLELREEARIHKAFADQLKLKEVAKIKTFGSDAETSIVLIPEIKFGDLKITNVPAIVDDLSTFGLGETPGVLLGRQVLSKIGAITFDFPNASLELQSAPPTGAPAGSIASQLLLLDLHLFLVPSVPVTLDGSDAQFYAWLGGSYGTALTVAKKNYLKSGHLPRELDPLDDPNAGLKMIYVDQAKVGDLGVKGVGGLVLANTPPDSGLAQVVELGGFELGGYVNVPLLKSMKVTYALSQGQVFFTPKTPAK</sequence>
<organism evidence="3 4">
    <name type="scientific">Nannocystis punicea</name>
    <dbReference type="NCBI Taxonomy" id="2995304"/>
    <lineage>
        <taxon>Bacteria</taxon>
        <taxon>Pseudomonadati</taxon>
        <taxon>Myxococcota</taxon>
        <taxon>Polyangia</taxon>
        <taxon>Nannocystales</taxon>
        <taxon>Nannocystaceae</taxon>
        <taxon>Nannocystis</taxon>
    </lineage>
</organism>
<evidence type="ECO:0000313" key="4">
    <source>
        <dbReference type="Proteomes" id="UP001164459"/>
    </source>
</evidence>
<name>A0ABY7H5R2_9BACT</name>
<dbReference type="InterPro" id="IPR019734">
    <property type="entry name" value="TPR_rpt"/>
</dbReference>
<reference evidence="3" key="1">
    <citation type="submission" date="2022-11" db="EMBL/GenBank/DDBJ databases">
        <title>Minimal conservation of predation-associated metabolite biosynthetic gene clusters underscores biosynthetic potential of Myxococcota including descriptions for ten novel species: Archangium lansinium sp. nov., Myxococcus landrumus sp. nov., Nannocystis bai.</title>
        <authorList>
            <person name="Ahearne A."/>
            <person name="Stevens C."/>
            <person name="Dowd S."/>
        </authorList>
    </citation>
    <scope>NUCLEOTIDE SEQUENCE</scope>
    <source>
        <strain evidence="3">Fl3</strain>
    </source>
</reference>
<gene>
    <name evidence="3" type="ORF">O0S08_00600</name>
</gene>
<proteinExistence type="predicted"/>
<dbReference type="RefSeq" id="WP_269036967.1">
    <property type="nucleotide sequence ID" value="NZ_CP114040.1"/>
</dbReference>
<dbReference type="SUPFAM" id="SSF48452">
    <property type="entry name" value="TPR-like"/>
    <property type="match status" value="1"/>
</dbReference>
<evidence type="ECO:0000313" key="3">
    <source>
        <dbReference type="EMBL" id="WAS94633.1"/>
    </source>
</evidence>
<dbReference type="InterPro" id="IPR021109">
    <property type="entry name" value="Peptidase_aspartic_dom_sf"/>
</dbReference>
<dbReference type="EMBL" id="CP114040">
    <property type="protein sequence ID" value="WAS94633.1"/>
    <property type="molecule type" value="Genomic_DNA"/>
</dbReference>
<dbReference type="SMART" id="SM00028">
    <property type="entry name" value="TPR"/>
    <property type="match status" value="2"/>
</dbReference>
<evidence type="ECO:0000256" key="2">
    <source>
        <dbReference type="SAM" id="MobiDB-lite"/>
    </source>
</evidence>
<dbReference type="PROSITE" id="PS51257">
    <property type="entry name" value="PROKAR_LIPOPROTEIN"/>
    <property type="match status" value="1"/>
</dbReference>
<feature type="region of interest" description="Disordered" evidence="2">
    <location>
        <begin position="22"/>
        <end position="45"/>
    </location>
</feature>
<accession>A0ABY7H5R2</accession>
<dbReference type="Gene3D" id="2.40.70.10">
    <property type="entry name" value="Acid Proteases"/>
    <property type="match status" value="1"/>
</dbReference>
<dbReference type="Gene3D" id="1.25.40.10">
    <property type="entry name" value="Tetratricopeptide repeat domain"/>
    <property type="match status" value="1"/>
</dbReference>
<dbReference type="PROSITE" id="PS50005">
    <property type="entry name" value="TPR"/>
    <property type="match status" value="1"/>
</dbReference>
<feature type="compositionally biased region" description="Basic and acidic residues" evidence="2">
    <location>
        <begin position="33"/>
        <end position="45"/>
    </location>
</feature>
<keyword evidence="4" id="KW-1185">Reference proteome</keyword>
<feature type="repeat" description="TPR" evidence="1">
    <location>
        <begin position="85"/>
        <end position="118"/>
    </location>
</feature>
<evidence type="ECO:0000256" key="1">
    <source>
        <dbReference type="PROSITE-ProRule" id="PRU00339"/>
    </source>
</evidence>
<keyword evidence="1" id="KW-0802">TPR repeat</keyword>
<dbReference type="Pfam" id="PF14559">
    <property type="entry name" value="TPR_19"/>
    <property type="match status" value="1"/>
</dbReference>
<protein>
    <submittedName>
        <fullName evidence="3">Tetratricopeptide repeat protein</fullName>
    </submittedName>
</protein>
<dbReference type="Proteomes" id="UP001164459">
    <property type="component" value="Chromosome"/>
</dbReference>
<dbReference type="InterPro" id="IPR011990">
    <property type="entry name" value="TPR-like_helical_dom_sf"/>
</dbReference>